<organism evidence="4 5">
    <name type="scientific">Agathobaculum faecis</name>
    <dbReference type="NCBI Taxonomy" id="2763013"/>
    <lineage>
        <taxon>Bacteria</taxon>
        <taxon>Bacillati</taxon>
        <taxon>Bacillota</taxon>
        <taxon>Clostridia</taxon>
        <taxon>Eubacteriales</taxon>
        <taxon>Butyricicoccaceae</taxon>
        <taxon>Agathobaculum</taxon>
    </lineage>
</organism>
<reference evidence="4" key="1">
    <citation type="submission" date="2020-08" db="EMBL/GenBank/DDBJ databases">
        <title>Genome public.</title>
        <authorList>
            <person name="Liu C."/>
            <person name="Sun Q."/>
        </authorList>
    </citation>
    <scope>NUCLEOTIDE SEQUENCE</scope>
    <source>
        <strain evidence="4">NSJ-28</strain>
    </source>
</reference>
<dbReference type="GO" id="GO:0016747">
    <property type="term" value="F:acyltransferase activity, transferring groups other than amino-acyl groups"/>
    <property type="evidence" value="ECO:0007669"/>
    <property type="project" value="InterPro"/>
</dbReference>
<dbReference type="EMBL" id="JACOPL010000009">
    <property type="protein sequence ID" value="MBC5725980.1"/>
    <property type="molecule type" value="Genomic_DNA"/>
</dbReference>
<dbReference type="CDD" id="cd04301">
    <property type="entry name" value="NAT_SF"/>
    <property type="match status" value="2"/>
</dbReference>
<keyword evidence="5" id="KW-1185">Reference proteome</keyword>
<gene>
    <name evidence="4" type="ORF">H8S45_10985</name>
</gene>
<dbReference type="PROSITE" id="PS51186">
    <property type="entry name" value="GNAT"/>
    <property type="match status" value="2"/>
</dbReference>
<evidence type="ECO:0000256" key="2">
    <source>
        <dbReference type="ARBA" id="ARBA00023315"/>
    </source>
</evidence>
<sequence>MELRFVDAENTDLLELAGRLDEYYFSIVGEVHRRYAKYNDPHLFGCRLVVYEDGCAAGCGCWKRTDAHTVELKRIYVRPEYRRRGIAGAVIRALEGNAAEQGYTRAVLETARTTGDSAALYRKLGYRTMPYYGSPAGAENCLCFEKALGTVDKKRAALRFVDVSNPDLAVLVAELDVYFHAGWGSVAEKYKAYHALDGMACAVVAYIEERPAGCGCWRAYDPVTAEIKRMYVRPEYRRSGTAGKIVAALERHAAASGCHRAVLETGADMPDAIAFYQKQGYRLVPNFGDFAGDEICVCMEKEISDGTMR</sequence>
<proteinExistence type="predicted"/>
<dbReference type="SUPFAM" id="SSF55729">
    <property type="entry name" value="Acyl-CoA N-acyltransferases (Nat)"/>
    <property type="match status" value="2"/>
</dbReference>
<evidence type="ECO:0000313" key="4">
    <source>
        <dbReference type="EMBL" id="MBC5725980.1"/>
    </source>
</evidence>
<protein>
    <submittedName>
        <fullName evidence="4">GNAT family N-acetyltransferase</fullName>
    </submittedName>
</protein>
<evidence type="ECO:0000259" key="3">
    <source>
        <dbReference type="PROSITE" id="PS51186"/>
    </source>
</evidence>
<dbReference type="Proteomes" id="UP000606499">
    <property type="component" value="Unassembled WGS sequence"/>
</dbReference>
<dbReference type="RefSeq" id="WP_147574607.1">
    <property type="nucleotide sequence ID" value="NZ_JACOPL010000009.1"/>
</dbReference>
<dbReference type="InterPro" id="IPR050832">
    <property type="entry name" value="Bact_Acetyltransf"/>
</dbReference>
<feature type="domain" description="N-acetyltransferase" evidence="3">
    <location>
        <begin position="158"/>
        <end position="304"/>
    </location>
</feature>
<dbReference type="Gene3D" id="3.40.630.30">
    <property type="match status" value="2"/>
</dbReference>
<dbReference type="PANTHER" id="PTHR43877">
    <property type="entry name" value="AMINOALKYLPHOSPHONATE N-ACETYLTRANSFERASE-RELATED-RELATED"/>
    <property type="match status" value="1"/>
</dbReference>
<comment type="caution">
    <text evidence="4">The sequence shown here is derived from an EMBL/GenBank/DDBJ whole genome shotgun (WGS) entry which is preliminary data.</text>
</comment>
<name>A0A923LXM8_9FIRM</name>
<accession>A0A923LXM8</accession>
<dbReference type="PANTHER" id="PTHR43877:SF2">
    <property type="entry name" value="AMINOALKYLPHOSPHONATE N-ACETYLTRANSFERASE-RELATED"/>
    <property type="match status" value="1"/>
</dbReference>
<keyword evidence="2" id="KW-0012">Acyltransferase</keyword>
<evidence type="ECO:0000256" key="1">
    <source>
        <dbReference type="ARBA" id="ARBA00022679"/>
    </source>
</evidence>
<dbReference type="InterPro" id="IPR000182">
    <property type="entry name" value="GNAT_dom"/>
</dbReference>
<feature type="domain" description="N-acetyltransferase" evidence="3">
    <location>
        <begin position="3"/>
        <end position="149"/>
    </location>
</feature>
<keyword evidence="1" id="KW-0808">Transferase</keyword>
<dbReference type="Pfam" id="PF00583">
    <property type="entry name" value="Acetyltransf_1"/>
    <property type="match status" value="2"/>
</dbReference>
<evidence type="ECO:0000313" key="5">
    <source>
        <dbReference type="Proteomes" id="UP000606499"/>
    </source>
</evidence>
<dbReference type="InterPro" id="IPR016181">
    <property type="entry name" value="Acyl_CoA_acyltransferase"/>
</dbReference>
<dbReference type="AlphaFoldDB" id="A0A923LXM8"/>